<dbReference type="InterPro" id="IPR036388">
    <property type="entry name" value="WH-like_DNA-bd_sf"/>
</dbReference>
<keyword evidence="5" id="KW-1185">Reference proteome</keyword>
<keyword evidence="2" id="KW-0067">ATP-binding</keyword>
<organism evidence="4 5">
    <name type="scientific">Actinomadura nitritigenes</name>
    <dbReference type="NCBI Taxonomy" id="134602"/>
    <lineage>
        <taxon>Bacteria</taxon>
        <taxon>Bacillati</taxon>
        <taxon>Actinomycetota</taxon>
        <taxon>Actinomycetes</taxon>
        <taxon>Streptosporangiales</taxon>
        <taxon>Thermomonosporaceae</taxon>
        <taxon>Actinomadura</taxon>
    </lineage>
</organism>
<evidence type="ECO:0000256" key="1">
    <source>
        <dbReference type="ARBA" id="ARBA00022741"/>
    </source>
</evidence>
<dbReference type="InterPro" id="IPR041664">
    <property type="entry name" value="AAA_16"/>
</dbReference>
<comment type="caution">
    <text evidence="4">The sequence shown here is derived from an EMBL/GenBank/DDBJ whole genome shotgun (WGS) entry which is preliminary data.</text>
</comment>
<gene>
    <name evidence="4" type="ORF">J4557_43890</name>
</gene>
<evidence type="ECO:0000259" key="3">
    <source>
        <dbReference type="PROSITE" id="PS50043"/>
    </source>
</evidence>
<sequence length="942" mass="100777">MSSTDPTGPRPSAWPQRSGLLGRRAECEALDRLVDAVRAGESRSLMIRGEPGTGKSALLEHLERRADGCRVVRAAGVQSEMELAFAAVHQLCAPMLDLLGRLPEPQRDALSTAFGLRSGPPPDRFLLGLAVLGLFAATAESRPLVCVVDDVQWLDKASAQLLAFVARRLGTESVACVFAVRDAEEGAEHDVESPGGWGLPEMELRGLGDRDARELLRRAIPGPLDERVRDQIIAEARGNPLALLELPLGSTPAELAGGFGLPGTRTLSHRIEDGYQRQLERLPSATRRLLLLAAAEPLGDAALVWRAASGMGITDGTGAAAAADHLIQFGTLIRFRHPLVRSAVYRAATAEERLGAHAALADATDARAHPERRAWHRAHTTAEPDEEIAAELERSAGHAQARGGLAAAAAFMQRAVTLTPDPARRAERALTAAHAQQEAGAAEAARRLLAAAQAGPLDERQRARATLLHAEIEFSAHHGSLAPPLLLDAAKQLEPLDLPLARDTYLQALSAVMFAGRLAQGSGLLEIAAAARAAPRPPAPCRAADLLLDALAVLFTENATAAAPAMRRALHAFLSEDVSAEEELRWLWLAFITAMARWDDEAGRSLTDRHVRLARETGALAVLPLALSSRIMMRLFEGDLAEATTLSVEVDTLTAATGMQITNYGALALAAWRGREAEVEELRAAAVSEATSRGEGVGLSVVQWTSAVLYNGLGRYEKARDAARQAGAAPPAPGVAPQWAPTELVEAAVRCGDARLAARALGQLMETAEASETDWARGIAARSRALVGHGDEAEALYGEAIDRLGRTRLRSETARAHLLYGEWLRRERRRLEARDHLRDAHGMFTAMGMEAFAERAARELRATGETARRRSAEADGDLTPRELQIARLASTGLTNPEIGGRLFMSPRTVEYHLRKVFAKRGIASRTELATVLAADAAAGPAG</sequence>
<name>A0ABS3REL3_9ACTN</name>
<dbReference type="Pfam" id="PF00196">
    <property type="entry name" value="GerE"/>
    <property type="match status" value="1"/>
</dbReference>
<dbReference type="InterPro" id="IPR016032">
    <property type="entry name" value="Sig_transdc_resp-reg_C-effctor"/>
</dbReference>
<reference evidence="4 5" key="1">
    <citation type="submission" date="2021-03" db="EMBL/GenBank/DDBJ databases">
        <authorList>
            <person name="Kanchanasin P."/>
            <person name="Saeng-In P."/>
            <person name="Phongsopitanun W."/>
            <person name="Yuki M."/>
            <person name="Kudo T."/>
            <person name="Ohkuma M."/>
            <person name="Tanasupawat S."/>
        </authorList>
    </citation>
    <scope>NUCLEOTIDE SEQUENCE [LARGE SCALE GENOMIC DNA]</scope>
    <source>
        <strain evidence="4 5">L46</strain>
    </source>
</reference>
<dbReference type="CDD" id="cd06170">
    <property type="entry name" value="LuxR_C_like"/>
    <property type="match status" value="1"/>
</dbReference>
<dbReference type="InterPro" id="IPR000792">
    <property type="entry name" value="Tscrpt_reg_LuxR_C"/>
</dbReference>
<dbReference type="RefSeq" id="WP_208272947.1">
    <property type="nucleotide sequence ID" value="NZ_BAAAGM010000104.1"/>
</dbReference>
<dbReference type="Gene3D" id="3.40.50.300">
    <property type="entry name" value="P-loop containing nucleotide triphosphate hydrolases"/>
    <property type="match status" value="1"/>
</dbReference>
<dbReference type="PRINTS" id="PR00038">
    <property type="entry name" value="HTHLUXR"/>
</dbReference>
<dbReference type="SUPFAM" id="SSF52540">
    <property type="entry name" value="P-loop containing nucleoside triphosphate hydrolases"/>
    <property type="match status" value="1"/>
</dbReference>
<feature type="domain" description="HTH luxR-type" evidence="3">
    <location>
        <begin position="871"/>
        <end position="936"/>
    </location>
</feature>
<keyword evidence="1" id="KW-0547">Nucleotide-binding</keyword>
<protein>
    <submittedName>
        <fullName evidence="4">AAA family ATPase</fullName>
    </submittedName>
</protein>
<proteinExistence type="predicted"/>
<evidence type="ECO:0000313" key="5">
    <source>
        <dbReference type="Proteomes" id="UP000666915"/>
    </source>
</evidence>
<dbReference type="SUPFAM" id="SSF46894">
    <property type="entry name" value="C-terminal effector domain of the bipartite response regulators"/>
    <property type="match status" value="1"/>
</dbReference>
<dbReference type="PANTHER" id="PTHR16305">
    <property type="entry name" value="TESTICULAR SOLUBLE ADENYLYL CYCLASE"/>
    <property type="match status" value="1"/>
</dbReference>
<dbReference type="Proteomes" id="UP000666915">
    <property type="component" value="Unassembled WGS sequence"/>
</dbReference>
<dbReference type="SMART" id="SM00421">
    <property type="entry name" value="HTH_LUXR"/>
    <property type="match status" value="1"/>
</dbReference>
<dbReference type="InterPro" id="IPR027417">
    <property type="entry name" value="P-loop_NTPase"/>
</dbReference>
<accession>A0ABS3REL3</accession>
<dbReference type="EMBL" id="JAGEOK010000047">
    <property type="protein sequence ID" value="MBO2444482.1"/>
    <property type="molecule type" value="Genomic_DNA"/>
</dbReference>
<dbReference type="PROSITE" id="PS50043">
    <property type="entry name" value="HTH_LUXR_2"/>
    <property type="match status" value="1"/>
</dbReference>
<dbReference type="Pfam" id="PF13191">
    <property type="entry name" value="AAA_16"/>
    <property type="match status" value="1"/>
</dbReference>
<dbReference type="Gene3D" id="1.10.10.10">
    <property type="entry name" value="Winged helix-like DNA-binding domain superfamily/Winged helix DNA-binding domain"/>
    <property type="match status" value="1"/>
</dbReference>
<evidence type="ECO:0000313" key="4">
    <source>
        <dbReference type="EMBL" id="MBO2444482.1"/>
    </source>
</evidence>
<dbReference type="PANTHER" id="PTHR16305:SF35">
    <property type="entry name" value="TRANSCRIPTIONAL ACTIVATOR DOMAIN"/>
    <property type="match status" value="1"/>
</dbReference>
<evidence type="ECO:0000256" key="2">
    <source>
        <dbReference type="ARBA" id="ARBA00022840"/>
    </source>
</evidence>